<organism evidence="6">
    <name type="scientific">Arion vulgaris</name>
    <dbReference type="NCBI Taxonomy" id="1028688"/>
    <lineage>
        <taxon>Eukaryota</taxon>
        <taxon>Metazoa</taxon>
        <taxon>Spiralia</taxon>
        <taxon>Lophotrochozoa</taxon>
        <taxon>Mollusca</taxon>
        <taxon>Gastropoda</taxon>
        <taxon>Heterobranchia</taxon>
        <taxon>Euthyneura</taxon>
        <taxon>Panpulmonata</taxon>
        <taxon>Eupulmonata</taxon>
        <taxon>Stylommatophora</taxon>
        <taxon>Helicina</taxon>
        <taxon>Arionoidea</taxon>
        <taxon>Arionidae</taxon>
        <taxon>Arion</taxon>
    </lineage>
</organism>
<gene>
    <name evidence="6" type="primary">ORF93566</name>
</gene>
<dbReference type="InterPro" id="IPR039790">
    <property type="entry name" value="CHRD1"/>
</dbReference>
<reference evidence="6" key="1">
    <citation type="submission" date="2014-12" db="EMBL/GenBank/DDBJ databases">
        <title>Insight into the proteome of Arion vulgaris.</title>
        <authorList>
            <person name="Aradska J."/>
            <person name="Bulat T."/>
            <person name="Smidak R."/>
            <person name="Sarate P."/>
            <person name="Gangsoo J."/>
            <person name="Sialana F."/>
            <person name="Bilban M."/>
            <person name="Lubec G."/>
        </authorList>
    </citation>
    <scope>NUCLEOTIDE SEQUENCE</scope>
    <source>
        <tissue evidence="6">Skin</tissue>
    </source>
</reference>
<proteinExistence type="predicted"/>
<name>A0A0B7A277_9EUPU</name>
<dbReference type="InterPro" id="IPR008978">
    <property type="entry name" value="HSP20-like_chaperone"/>
</dbReference>
<dbReference type="Gene3D" id="2.60.40.790">
    <property type="match status" value="1"/>
</dbReference>
<evidence type="ECO:0008006" key="7">
    <source>
        <dbReference type="Google" id="ProtNLM"/>
    </source>
</evidence>
<dbReference type="Gene3D" id="4.10.1130.20">
    <property type="match status" value="2"/>
</dbReference>
<feature type="domain" description="CHORD" evidence="5">
    <location>
        <begin position="155"/>
        <end position="214"/>
    </location>
</feature>
<accession>A0A0B7A277</accession>
<dbReference type="Pfam" id="PF04968">
    <property type="entry name" value="CHORD"/>
    <property type="match status" value="2"/>
</dbReference>
<dbReference type="PANTHER" id="PTHR46983:SF3">
    <property type="entry name" value="CHPADIPLOID STATE MAINTENANCE PROTEIN CHPA"/>
    <property type="match status" value="1"/>
</dbReference>
<dbReference type="InterPro" id="IPR007052">
    <property type="entry name" value="CS_dom"/>
</dbReference>
<protein>
    <recommendedName>
        <fullName evidence="7">CS domain-containing protein</fullName>
    </recommendedName>
</protein>
<dbReference type="PROSITE" id="PS51203">
    <property type="entry name" value="CS"/>
    <property type="match status" value="1"/>
</dbReference>
<dbReference type="AlphaFoldDB" id="A0A0B7A277"/>
<evidence type="ECO:0000313" key="6">
    <source>
        <dbReference type="EMBL" id="CEK75009.1"/>
    </source>
</evidence>
<feature type="domain" description="CS" evidence="4">
    <location>
        <begin position="224"/>
        <end position="314"/>
    </location>
</feature>
<sequence length="322" mass="36397">MMESELLMCYNKGCARKFKFEDNSETACVYHPGGPIFHDALKGWSCCKKRVSDFTEFLNIKGCTVGFHSNVKPLEPEKQQQQKCQQEPMYQVQAEPIHKPLTTIIKTRPSDEESMLDLKANIGASLRTHLEKLNLNSSESSALVEDGEVKIGTSCNNRGCKSSYQGEDSHTEKCAFHPGVPVFHEGMKFWSCCQRKTSDFDAFLNQEGCDVGTHVWHKTKASEEKQVRVDWHQTPTTVCISIFAKNAQPDKVQVQANQVKCQVSLVYDDGSSTYNKTFLLREAIIPSSSEVRLLATKVEIVMKKYESFSWSTLEYPVNNILS</sequence>
<feature type="domain" description="CHORD" evidence="5">
    <location>
        <begin position="9"/>
        <end position="68"/>
    </location>
</feature>
<dbReference type="SUPFAM" id="SSF49764">
    <property type="entry name" value="HSP20-like chaperones"/>
    <property type="match status" value="1"/>
</dbReference>
<keyword evidence="1" id="KW-0479">Metal-binding</keyword>
<dbReference type="PROSITE" id="PS51401">
    <property type="entry name" value="CHORD"/>
    <property type="match status" value="2"/>
</dbReference>
<dbReference type="Pfam" id="PF04969">
    <property type="entry name" value="CS"/>
    <property type="match status" value="1"/>
</dbReference>
<keyword evidence="2" id="KW-0677">Repeat</keyword>
<evidence type="ECO:0000256" key="3">
    <source>
        <dbReference type="ARBA" id="ARBA00022833"/>
    </source>
</evidence>
<keyword evidence="3" id="KW-0862">Zinc</keyword>
<evidence type="ECO:0000256" key="2">
    <source>
        <dbReference type="ARBA" id="ARBA00022737"/>
    </source>
</evidence>
<evidence type="ECO:0000259" key="5">
    <source>
        <dbReference type="PROSITE" id="PS51401"/>
    </source>
</evidence>
<dbReference type="EMBL" id="HACG01028144">
    <property type="protein sequence ID" value="CEK75009.1"/>
    <property type="molecule type" value="Transcribed_RNA"/>
</dbReference>
<dbReference type="PANTHER" id="PTHR46983">
    <property type="entry name" value="CYSTEINE AND HISTIDINE-RICH DOMAIN-CONTAINING PROTEIN 1"/>
    <property type="match status" value="1"/>
</dbReference>
<evidence type="ECO:0000259" key="4">
    <source>
        <dbReference type="PROSITE" id="PS51203"/>
    </source>
</evidence>
<dbReference type="InterPro" id="IPR007051">
    <property type="entry name" value="CHORD_dom"/>
</dbReference>
<dbReference type="GO" id="GO:0046872">
    <property type="term" value="F:metal ion binding"/>
    <property type="evidence" value="ECO:0007669"/>
    <property type="project" value="UniProtKB-KW"/>
</dbReference>
<evidence type="ECO:0000256" key="1">
    <source>
        <dbReference type="ARBA" id="ARBA00022723"/>
    </source>
</evidence>